<keyword evidence="3" id="KW-0378">Hydrolase</keyword>
<dbReference type="NCBIfam" id="TIGR04000">
    <property type="entry name" value="thiol_BshB2"/>
    <property type="match status" value="1"/>
</dbReference>
<dbReference type="Proteomes" id="UP000433089">
    <property type="component" value="Unassembled WGS sequence"/>
</dbReference>
<comment type="catalytic activity">
    <reaction evidence="2">
        <text>(S)-malyl N-acetyl-alpha-D-glucosaminide + H2O = (S)-malyl alpha-D-glucosaminide + acetate</text>
        <dbReference type="Rhea" id="RHEA:33411"/>
        <dbReference type="ChEBI" id="CHEBI:15377"/>
        <dbReference type="ChEBI" id="CHEBI:30089"/>
        <dbReference type="ChEBI" id="CHEBI:64870"/>
        <dbReference type="ChEBI" id="CHEBI:64871"/>
    </reaction>
</comment>
<dbReference type="GO" id="GO:0016811">
    <property type="term" value="F:hydrolase activity, acting on carbon-nitrogen (but not peptide) bonds, in linear amides"/>
    <property type="evidence" value="ECO:0007669"/>
    <property type="project" value="TreeGrafter"/>
</dbReference>
<dbReference type="PANTHER" id="PTHR12993">
    <property type="entry name" value="N-ACETYLGLUCOSAMINYL-PHOSPHATIDYLINOSITOL DE-N-ACETYLASE-RELATED"/>
    <property type="match status" value="1"/>
</dbReference>
<sequence>MMNEHVLVMLPHPDDESFGVAGLIAQSRKRGIPVTYACGTLGEMGRNMGSPTYANRETLPELRKQELINACKEMDVTDLRMLGLRDKTLEFEDDEYLADVMESIIDEVKPTLIVTFYPGHGVHPDHDATGEAVIRALYRKKKEDRPVTYCMAITKNREEVLGNADIVIDITDVADIKLNALRAHRTQTEGMLRELEQKLKNKEPVVQKWFDEEIFWTYQWND</sequence>
<comment type="cofactor">
    <cofactor evidence="1">
        <name>Zn(2+)</name>
        <dbReference type="ChEBI" id="CHEBI:29105"/>
    </cofactor>
</comment>
<dbReference type="EC" id="3.5.1.-" evidence="3"/>
<proteinExistence type="predicted"/>
<organism evidence="3 4">
    <name type="scientific">Bacillus altitudinis</name>
    <dbReference type="NCBI Taxonomy" id="293387"/>
    <lineage>
        <taxon>Bacteria</taxon>
        <taxon>Bacillati</taxon>
        <taxon>Bacillota</taxon>
        <taxon>Bacilli</taxon>
        <taxon>Bacillales</taxon>
        <taxon>Bacillaceae</taxon>
        <taxon>Bacillus</taxon>
    </lineage>
</organism>
<reference evidence="3 4" key="1">
    <citation type="submission" date="2019-10" db="EMBL/GenBank/DDBJ databases">
        <authorList>
            <person name="Karimi E."/>
        </authorList>
    </citation>
    <scope>NUCLEOTIDE SEQUENCE [LARGE SCALE GENOMIC DNA]</scope>
    <source>
        <strain evidence="3">Bacillus sp. 348</strain>
    </source>
</reference>
<evidence type="ECO:0000256" key="1">
    <source>
        <dbReference type="ARBA" id="ARBA00001947"/>
    </source>
</evidence>
<dbReference type="InterPro" id="IPR023841">
    <property type="entry name" value="BshB2"/>
</dbReference>
<dbReference type="EMBL" id="CABWLH010000009">
    <property type="protein sequence ID" value="VXB60498.1"/>
    <property type="molecule type" value="Genomic_DNA"/>
</dbReference>
<evidence type="ECO:0000313" key="3">
    <source>
        <dbReference type="EMBL" id="VXB60498.1"/>
    </source>
</evidence>
<dbReference type="AlphaFoldDB" id="A0A653S1B3"/>
<dbReference type="InterPro" id="IPR024078">
    <property type="entry name" value="LmbE-like_dom_sf"/>
</dbReference>
<accession>A0A653S1B3</accession>
<dbReference type="InterPro" id="IPR003737">
    <property type="entry name" value="GlcNAc_PI_deacetylase-related"/>
</dbReference>
<protein>
    <submittedName>
        <fullName evidence="3">Malate N-acetylglucosamine deacetylase (Second enzyme)</fullName>
        <ecNumber evidence="3">3.5.1.-</ecNumber>
    </submittedName>
</protein>
<dbReference type="SUPFAM" id="SSF102588">
    <property type="entry name" value="LmbE-like"/>
    <property type="match status" value="1"/>
</dbReference>
<dbReference type="Gene3D" id="3.40.50.10320">
    <property type="entry name" value="LmbE-like"/>
    <property type="match status" value="1"/>
</dbReference>
<evidence type="ECO:0000313" key="4">
    <source>
        <dbReference type="Proteomes" id="UP000433089"/>
    </source>
</evidence>
<name>A0A653S1B3_BACAB</name>
<dbReference type="Pfam" id="PF02585">
    <property type="entry name" value="PIG-L"/>
    <property type="match status" value="1"/>
</dbReference>
<dbReference type="PANTHER" id="PTHR12993:SF27">
    <property type="entry name" value="N-ACETYL-ALPHA-D-GLUCOSAMINYL L-MALATE DEACETYLASE 2-RELATED"/>
    <property type="match status" value="1"/>
</dbReference>
<gene>
    <name evidence="3" type="primary">bshBB</name>
    <name evidence="3" type="ORF">BACI348_41114</name>
</gene>
<evidence type="ECO:0000256" key="2">
    <source>
        <dbReference type="ARBA" id="ARBA00024609"/>
    </source>
</evidence>